<proteinExistence type="predicted"/>
<gene>
    <name evidence="1" type="ORF">AWC38_SpisGene13483</name>
</gene>
<comment type="caution">
    <text evidence="1">The sequence shown here is derived from an EMBL/GenBank/DDBJ whole genome shotgun (WGS) entry which is preliminary data.</text>
</comment>
<evidence type="ECO:0000313" key="2">
    <source>
        <dbReference type="Proteomes" id="UP000225706"/>
    </source>
</evidence>
<accession>A0A2B4RWL7</accession>
<keyword evidence="2" id="KW-1185">Reference proteome</keyword>
<sequence>MRAAAMQYWRAGERISVKEDHGDQALYKSSEMNKVVVEEFERTKGSGAGMLAFSHDGLPLLEYLADDEFARWDDHLIHMAGDGTSRDQITMYAAANLYNIDVQIVPSLGVGGQHVFTSSAATVYLGNFAKNHGEYNMSLEQVTDHNDGSEEEYEANDPRDGVVCEDCTNKTYIE</sequence>
<name>A0A2B4RWL7_STYPI</name>
<evidence type="ECO:0000313" key="1">
    <source>
        <dbReference type="EMBL" id="PFX22011.1"/>
    </source>
</evidence>
<organism evidence="1 2">
    <name type="scientific">Stylophora pistillata</name>
    <name type="common">Smooth cauliflower coral</name>
    <dbReference type="NCBI Taxonomy" id="50429"/>
    <lineage>
        <taxon>Eukaryota</taxon>
        <taxon>Metazoa</taxon>
        <taxon>Cnidaria</taxon>
        <taxon>Anthozoa</taxon>
        <taxon>Hexacorallia</taxon>
        <taxon>Scleractinia</taxon>
        <taxon>Astrocoeniina</taxon>
        <taxon>Pocilloporidae</taxon>
        <taxon>Stylophora</taxon>
    </lineage>
</organism>
<protein>
    <submittedName>
        <fullName evidence="1">Uncharacterized protein</fullName>
    </submittedName>
</protein>
<dbReference type="Proteomes" id="UP000225706">
    <property type="component" value="Unassembled WGS sequence"/>
</dbReference>
<dbReference type="AlphaFoldDB" id="A0A2B4RWL7"/>
<reference evidence="2" key="1">
    <citation type="journal article" date="2017" name="bioRxiv">
        <title>Comparative analysis of the genomes of Stylophora pistillata and Acropora digitifera provides evidence for extensive differences between species of corals.</title>
        <authorList>
            <person name="Voolstra C.R."/>
            <person name="Li Y."/>
            <person name="Liew Y.J."/>
            <person name="Baumgarten S."/>
            <person name="Zoccola D."/>
            <person name="Flot J.-F."/>
            <person name="Tambutte S."/>
            <person name="Allemand D."/>
            <person name="Aranda M."/>
        </authorList>
    </citation>
    <scope>NUCLEOTIDE SEQUENCE [LARGE SCALE GENOMIC DNA]</scope>
</reference>
<dbReference type="EMBL" id="LSMT01000255">
    <property type="protein sequence ID" value="PFX22011.1"/>
    <property type="molecule type" value="Genomic_DNA"/>
</dbReference>